<name>A0A927FR59_9HYPH</name>
<dbReference type="AlphaFoldDB" id="A0A927FR59"/>
<dbReference type="PANTHER" id="PTHR43464">
    <property type="entry name" value="METHYLTRANSFERASE"/>
    <property type="match status" value="1"/>
</dbReference>
<dbReference type="InterPro" id="IPR041698">
    <property type="entry name" value="Methyltransf_25"/>
</dbReference>
<dbReference type="GO" id="GO:0032259">
    <property type="term" value="P:methylation"/>
    <property type="evidence" value="ECO:0007669"/>
    <property type="project" value="UniProtKB-KW"/>
</dbReference>
<sequence>MAKTPFTNASAAYLDGPRRQVPGFGDLHRMVSMLLQERVPERARILVLGAGGGLELKALADTHPDWRFVGVDPSAAMLDLAKDTAKDHLDRIAFVQGTVEAAPSDLFDGALCLLTFHFIVEKDRATTLAALRQRLVPGAPLVLAHLSFPQREPERSRWIARHVLWGAAADAGAAQFAVAEEAIRTRLTILDPAEEERMLRDAGFAEVELFYAGLSLRGWSAIAGH</sequence>
<accession>A0A927FR59</accession>
<evidence type="ECO:0000259" key="1">
    <source>
        <dbReference type="Pfam" id="PF13649"/>
    </source>
</evidence>
<dbReference type="RefSeq" id="WP_191771995.1">
    <property type="nucleotide sequence ID" value="NZ_JACYFU010000001.1"/>
</dbReference>
<comment type="caution">
    <text evidence="2">The sequence shown here is derived from an EMBL/GenBank/DDBJ whole genome shotgun (WGS) entry which is preliminary data.</text>
</comment>
<dbReference type="Gene3D" id="3.40.50.150">
    <property type="entry name" value="Vaccinia Virus protein VP39"/>
    <property type="match status" value="1"/>
</dbReference>
<dbReference type="Pfam" id="PF13649">
    <property type="entry name" value="Methyltransf_25"/>
    <property type="match status" value="1"/>
</dbReference>
<dbReference type="GO" id="GO:0008168">
    <property type="term" value="F:methyltransferase activity"/>
    <property type="evidence" value="ECO:0007669"/>
    <property type="project" value="UniProtKB-KW"/>
</dbReference>
<reference evidence="2" key="1">
    <citation type="submission" date="2020-09" db="EMBL/GenBank/DDBJ databases">
        <title>Genome seq and assembly of Devosia sp.</title>
        <authorList>
            <person name="Chhetri G."/>
        </authorList>
    </citation>
    <scope>NUCLEOTIDE SEQUENCE</scope>
    <source>
        <strain evidence="2">PTR5</strain>
    </source>
</reference>
<keyword evidence="2" id="KW-0808">Transferase</keyword>
<dbReference type="SUPFAM" id="SSF53335">
    <property type="entry name" value="S-adenosyl-L-methionine-dependent methyltransferases"/>
    <property type="match status" value="1"/>
</dbReference>
<dbReference type="Proteomes" id="UP000654108">
    <property type="component" value="Unassembled WGS sequence"/>
</dbReference>
<organism evidence="2 3">
    <name type="scientific">Devosia oryzisoli</name>
    <dbReference type="NCBI Taxonomy" id="2774138"/>
    <lineage>
        <taxon>Bacteria</taxon>
        <taxon>Pseudomonadati</taxon>
        <taxon>Pseudomonadota</taxon>
        <taxon>Alphaproteobacteria</taxon>
        <taxon>Hyphomicrobiales</taxon>
        <taxon>Devosiaceae</taxon>
        <taxon>Devosia</taxon>
    </lineage>
</organism>
<keyword evidence="3" id="KW-1185">Reference proteome</keyword>
<evidence type="ECO:0000313" key="3">
    <source>
        <dbReference type="Proteomes" id="UP000654108"/>
    </source>
</evidence>
<evidence type="ECO:0000313" key="2">
    <source>
        <dbReference type="EMBL" id="MBD8063862.1"/>
    </source>
</evidence>
<feature type="domain" description="Methyltransferase" evidence="1">
    <location>
        <begin position="45"/>
        <end position="138"/>
    </location>
</feature>
<dbReference type="InterPro" id="IPR029063">
    <property type="entry name" value="SAM-dependent_MTases_sf"/>
</dbReference>
<dbReference type="CDD" id="cd02440">
    <property type="entry name" value="AdoMet_MTases"/>
    <property type="match status" value="1"/>
</dbReference>
<keyword evidence="2" id="KW-0489">Methyltransferase</keyword>
<dbReference type="EMBL" id="JACYFU010000001">
    <property type="protein sequence ID" value="MBD8063862.1"/>
    <property type="molecule type" value="Genomic_DNA"/>
</dbReference>
<proteinExistence type="predicted"/>
<dbReference type="PANTHER" id="PTHR43464:SF58">
    <property type="entry name" value="BLR7975 PROTEIN"/>
    <property type="match status" value="1"/>
</dbReference>
<gene>
    <name evidence="2" type="ORF">IC608_00045</name>
</gene>
<protein>
    <submittedName>
        <fullName evidence="2">Class I SAM-dependent methyltransferase</fullName>
    </submittedName>
</protein>